<name>A0A2H0RN23_9BACT</name>
<evidence type="ECO:0000313" key="3">
    <source>
        <dbReference type="Proteomes" id="UP000230084"/>
    </source>
</evidence>
<dbReference type="InterPro" id="IPR029039">
    <property type="entry name" value="Flavoprotein-like_sf"/>
</dbReference>
<dbReference type="InterPro" id="IPR050712">
    <property type="entry name" value="NAD(P)H-dep_reductase"/>
</dbReference>
<dbReference type="GO" id="GO:0010181">
    <property type="term" value="F:FMN binding"/>
    <property type="evidence" value="ECO:0007669"/>
    <property type="project" value="TreeGrafter"/>
</dbReference>
<reference evidence="2 3" key="1">
    <citation type="submission" date="2017-09" db="EMBL/GenBank/DDBJ databases">
        <title>Depth-based differentiation of microbial function through sediment-hosted aquifers and enrichment of novel symbionts in the deep terrestrial subsurface.</title>
        <authorList>
            <person name="Probst A.J."/>
            <person name="Ladd B."/>
            <person name="Jarett J.K."/>
            <person name="Geller-Mcgrath D.E."/>
            <person name="Sieber C.M."/>
            <person name="Emerson J.B."/>
            <person name="Anantharaman K."/>
            <person name="Thomas B.C."/>
            <person name="Malmstrom R."/>
            <person name="Stieglmeier M."/>
            <person name="Klingl A."/>
            <person name="Woyke T."/>
            <person name="Ryan C.M."/>
            <person name="Banfield J.F."/>
        </authorList>
    </citation>
    <scope>NUCLEOTIDE SEQUENCE [LARGE SCALE GENOMIC DNA]</scope>
    <source>
        <strain evidence="2">CG10_big_fil_rev_8_21_14_0_10_50_16</strain>
    </source>
</reference>
<organism evidence="2 3">
    <name type="scientific">Candidatus Uhrbacteria bacterium CG10_big_fil_rev_8_21_14_0_10_50_16</name>
    <dbReference type="NCBI Taxonomy" id="1975039"/>
    <lineage>
        <taxon>Bacteria</taxon>
        <taxon>Candidatus Uhriibacteriota</taxon>
    </lineage>
</organism>
<evidence type="ECO:0000259" key="1">
    <source>
        <dbReference type="Pfam" id="PF03358"/>
    </source>
</evidence>
<dbReference type="Pfam" id="PF03358">
    <property type="entry name" value="FMN_red"/>
    <property type="match status" value="1"/>
</dbReference>
<gene>
    <name evidence="2" type="ORF">COV06_00940</name>
</gene>
<proteinExistence type="predicted"/>
<dbReference type="Proteomes" id="UP000230084">
    <property type="component" value="Unassembled WGS sequence"/>
</dbReference>
<dbReference type="GO" id="GO:0005829">
    <property type="term" value="C:cytosol"/>
    <property type="evidence" value="ECO:0007669"/>
    <property type="project" value="TreeGrafter"/>
</dbReference>
<dbReference type="InterPro" id="IPR005025">
    <property type="entry name" value="FMN_Rdtase-like_dom"/>
</dbReference>
<dbReference type="SUPFAM" id="SSF52218">
    <property type="entry name" value="Flavoproteins"/>
    <property type="match status" value="1"/>
</dbReference>
<sequence length="127" mass="14189">MLTIRSNTHANRKIRLCHADGFIVVTPEYNHGYPGELKLMMDQAYEEYRRKPVAVVGVSNGPFGGARVADLLRPTLTAYNLVVSNKTAYFPNVTRAMKLTADKDGERLSGMITDVAWFSQVLKDAQK</sequence>
<evidence type="ECO:0000313" key="2">
    <source>
        <dbReference type="EMBL" id="PIR47951.1"/>
    </source>
</evidence>
<dbReference type="Gene3D" id="3.40.50.360">
    <property type="match status" value="1"/>
</dbReference>
<dbReference type="AlphaFoldDB" id="A0A2H0RN23"/>
<dbReference type="GO" id="GO:0016491">
    <property type="term" value="F:oxidoreductase activity"/>
    <property type="evidence" value="ECO:0007669"/>
    <property type="project" value="InterPro"/>
</dbReference>
<dbReference type="PANTHER" id="PTHR30543">
    <property type="entry name" value="CHROMATE REDUCTASE"/>
    <property type="match status" value="1"/>
</dbReference>
<dbReference type="EMBL" id="PCYM01000001">
    <property type="protein sequence ID" value="PIR47951.1"/>
    <property type="molecule type" value="Genomic_DNA"/>
</dbReference>
<comment type="caution">
    <text evidence="2">The sequence shown here is derived from an EMBL/GenBank/DDBJ whole genome shotgun (WGS) entry which is preliminary data.</text>
</comment>
<dbReference type="PANTHER" id="PTHR30543:SF21">
    <property type="entry name" value="NAD(P)H-DEPENDENT FMN REDUCTASE LOT6"/>
    <property type="match status" value="1"/>
</dbReference>
<protein>
    <recommendedName>
        <fullName evidence="1">NADPH-dependent FMN reductase-like domain-containing protein</fullName>
    </recommendedName>
</protein>
<feature type="domain" description="NADPH-dependent FMN reductase-like" evidence="1">
    <location>
        <begin position="18"/>
        <end position="92"/>
    </location>
</feature>
<accession>A0A2H0RN23</accession>